<dbReference type="PANTHER" id="PTHR36206:SF4">
    <property type="entry name" value="HYPOTHETICAL CONSERVED PROTEIN (EUROFUNG)-RELATED"/>
    <property type="match status" value="1"/>
</dbReference>
<dbReference type="GeneID" id="36587371"/>
<dbReference type="InterPro" id="IPR052360">
    <property type="entry name" value="Transcr_Regulatory_Proteins"/>
</dbReference>
<evidence type="ECO:0000313" key="8">
    <source>
        <dbReference type="EMBL" id="PMD65468.1"/>
    </source>
</evidence>
<evidence type="ECO:0000259" key="7">
    <source>
        <dbReference type="PROSITE" id="PS50048"/>
    </source>
</evidence>
<dbReference type="RefSeq" id="XP_024742372.1">
    <property type="nucleotide sequence ID" value="XM_024879294.1"/>
</dbReference>
<dbReference type="CDD" id="cd00067">
    <property type="entry name" value="GAL4"/>
    <property type="match status" value="1"/>
</dbReference>
<name>A0A2J6TR76_9HELO</name>
<dbReference type="Proteomes" id="UP000235371">
    <property type="component" value="Unassembled WGS sequence"/>
</dbReference>
<evidence type="ECO:0000256" key="3">
    <source>
        <dbReference type="ARBA" id="ARBA00023015"/>
    </source>
</evidence>
<dbReference type="GO" id="GO:0003677">
    <property type="term" value="F:DNA binding"/>
    <property type="evidence" value="ECO:0007669"/>
    <property type="project" value="UniProtKB-KW"/>
</dbReference>
<dbReference type="PROSITE" id="PS50048">
    <property type="entry name" value="ZN2_CY6_FUNGAL_2"/>
    <property type="match status" value="1"/>
</dbReference>
<dbReference type="SUPFAM" id="SSF57701">
    <property type="entry name" value="Zn2/Cys6 DNA-binding domain"/>
    <property type="match status" value="1"/>
</dbReference>
<protein>
    <recommendedName>
        <fullName evidence="7">Zn(2)-C6 fungal-type domain-containing protein</fullName>
    </recommendedName>
</protein>
<keyword evidence="5" id="KW-0804">Transcription</keyword>
<keyword evidence="2" id="KW-0862">Zinc</keyword>
<dbReference type="Gene3D" id="4.10.240.10">
    <property type="entry name" value="Zn(2)-C6 fungal-type DNA-binding domain"/>
    <property type="match status" value="1"/>
</dbReference>
<evidence type="ECO:0000256" key="1">
    <source>
        <dbReference type="ARBA" id="ARBA00022723"/>
    </source>
</evidence>
<dbReference type="GO" id="GO:0008270">
    <property type="term" value="F:zinc ion binding"/>
    <property type="evidence" value="ECO:0007669"/>
    <property type="project" value="InterPro"/>
</dbReference>
<dbReference type="InterPro" id="IPR021858">
    <property type="entry name" value="Fun_TF"/>
</dbReference>
<dbReference type="InterPro" id="IPR001138">
    <property type="entry name" value="Zn2Cys6_DnaBD"/>
</dbReference>
<keyword evidence="9" id="KW-1185">Reference proteome</keyword>
<dbReference type="EMBL" id="KZ613746">
    <property type="protein sequence ID" value="PMD65468.1"/>
    <property type="molecule type" value="Genomic_DNA"/>
</dbReference>
<keyword evidence="1" id="KW-0479">Metal-binding</keyword>
<organism evidence="8 9">
    <name type="scientific">Hyaloscypha bicolor E</name>
    <dbReference type="NCBI Taxonomy" id="1095630"/>
    <lineage>
        <taxon>Eukaryota</taxon>
        <taxon>Fungi</taxon>
        <taxon>Dikarya</taxon>
        <taxon>Ascomycota</taxon>
        <taxon>Pezizomycotina</taxon>
        <taxon>Leotiomycetes</taxon>
        <taxon>Helotiales</taxon>
        <taxon>Hyaloscyphaceae</taxon>
        <taxon>Hyaloscypha</taxon>
        <taxon>Hyaloscypha bicolor</taxon>
    </lineage>
</organism>
<dbReference type="STRING" id="1095630.A0A2J6TR76"/>
<keyword evidence="6" id="KW-0539">Nucleus</keyword>
<evidence type="ECO:0000313" key="9">
    <source>
        <dbReference type="Proteomes" id="UP000235371"/>
    </source>
</evidence>
<sequence>MATAGSSLVHRQRAKYQRSRAVKSRVRSGCVTCEIRHVKCDEKKPVCDRCANAGYECDGYCYNTLARKSSSNPFQPAGANIKNPRVPIPRAKSLSNSELIVQPSAGPRFESEMEHRCFLVFQENAASQLSGYYESSVWDRVVLQACHEEQWARKVVVAIGALHHHRTLSTEPARGPGERERERKSHYLFALQQYGTALGQLRTIAGQQLQSEPRLRHALIAALLTTCFETYIGDQDGAIAQAKVGIDLLLKWTKQKDPENDSLDEWSRIRRAAARSPYLDEGLLSAFQRLDYHVLLCRGAEPGRDHPQSYPSAYQPFTSVHEACDFWDLVMRRILYFSSVGGAMVQPYPEDDNTTTSRIKGKVHPNPVAIEQYNFRTASEQFFRYFDPVFKDSRQRPGTKEYMLANLVMIRALICRSNLSQRPVESEMHTDTFLRDYMLMIGLARDLIDNANSTPKKAIFNFEITLGISIFHIASACRDPKVRRLAIGLLNQFPNPVAWYDTEVAAKIVMWIMQKEEEGMVNGFIPEGARLKLHKHETGPHKQFANLYISKHVWKDGVAAREMVPEVRIPL</sequence>
<dbReference type="InParanoid" id="A0A2J6TR76"/>
<dbReference type="PANTHER" id="PTHR36206">
    <property type="entry name" value="ASPERCRYPTIN BIOSYNTHESIS CLUSTER-SPECIFIC TRANSCRIPTION REGULATOR ATNN-RELATED"/>
    <property type="match status" value="1"/>
</dbReference>
<reference evidence="8 9" key="1">
    <citation type="submission" date="2016-04" db="EMBL/GenBank/DDBJ databases">
        <title>A degradative enzymes factory behind the ericoid mycorrhizal symbiosis.</title>
        <authorList>
            <consortium name="DOE Joint Genome Institute"/>
            <person name="Martino E."/>
            <person name="Morin E."/>
            <person name="Grelet G."/>
            <person name="Kuo A."/>
            <person name="Kohler A."/>
            <person name="Daghino S."/>
            <person name="Barry K."/>
            <person name="Choi C."/>
            <person name="Cichocki N."/>
            <person name="Clum A."/>
            <person name="Copeland A."/>
            <person name="Hainaut M."/>
            <person name="Haridas S."/>
            <person name="Labutti K."/>
            <person name="Lindquist E."/>
            <person name="Lipzen A."/>
            <person name="Khouja H.-R."/>
            <person name="Murat C."/>
            <person name="Ohm R."/>
            <person name="Olson A."/>
            <person name="Spatafora J."/>
            <person name="Veneault-Fourrey C."/>
            <person name="Henrissat B."/>
            <person name="Grigoriev I."/>
            <person name="Martin F."/>
            <person name="Perotto S."/>
        </authorList>
    </citation>
    <scope>NUCLEOTIDE SEQUENCE [LARGE SCALE GENOMIC DNA]</scope>
    <source>
        <strain evidence="8 9">E</strain>
    </source>
</reference>
<evidence type="ECO:0000256" key="5">
    <source>
        <dbReference type="ARBA" id="ARBA00023163"/>
    </source>
</evidence>
<dbReference type="GO" id="GO:0000981">
    <property type="term" value="F:DNA-binding transcription factor activity, RNA polymerase II-specific"/>
    <property type="evidence" value="ECO:0007669"/>
    <property type="project" value="InterPro"/>
</dbReference>
<feature type="domain" description="Zn(2)-C6 fungal-type" evidence="7">
    <location>
        <begin position="29"/>
        <end position="57"/>
    </location>
</feature>
<proteinExistence type="predicted"/>
<keyword evidence="3" id="KW-0805">Transcription regulation</keyword>
<dbReference type="InterPro" id="IPR036864">
    <property type="entry name" value="Zn2-C6_fun-type_DNA-bd_sf"/>
</dbReference>
<evidence type="ECO:0000256" key="2">
    <source>
        <dbReference type="ARBA" id="ARBA00022833"/>
    </source>
</evidence>
<dbReference type="OrthoDB" id="3172332at2759"/>
<evidence type="ECO:0000256" key="4">
    <source>
        <dbReference type="ARBA" id="ARBA00023125"/>
    </source>
</evidence>
<dbReference type="Pfam" id="PF00172">
    <property type="entry name" value="Zn_clus"/>
    <property type="match status" value="1"/>
</dbReference>
<keyword evidence="4" id="KW-0238">DNA-binding</keyword>
<accession>A0A2J6TR76</accession>
<gene>
    <name evidence="8" type="ORF">K444DRAFT_608057</name>
</gene>
<evidence type="ECO:0000256" key="6">
    <source>
        <dbReference type="ARBA" id="ARBA00023242"/>
    </source>
</evidence>
<dbReference type="SMART" id="SM00066">
    <property type="entry name" value="GAL4"/>
    <property type="match status" value="1"/>
</dbReference>
<dbReference type="AlphaFoldDB" id="A0A2J6TR76"/>
<dbReference type="Pfam" id="PF11951">
    <property type="entry name" value="Fungal_trans_2"/>
    <property type="match status" value="1"/>
</dbReference>